<gene>
    <name evidence="2" type="ORF">GCM10009606_32020</name>
</gene>
<dbReference type="InterPro" id="IPR013120">
    <property type="entry name" value="FAR_NAD-bd"/>
</dbReference>
<dbReference type="Proteomes" id="UP001499979">
    <property type="component" value="Unassembled WGS sequence"/>
</dbReference>
<dbReference type="InterPro" id="IPR050177">
    <property type="entry name" value="Lipid_A_modif_metabolic_enz"/>
</dbReference>
<evidence type="ECO:0000259" key="1">
    <source>
        <dbReference type="Pfam" id="PF07993"/>
    </source>
</evidence>
<accession>A0ABN1UHK1</accession>
<dbReference type="PANTHER" id="PTHR43245">
    <property type="entry name" value="BIFUNCTIONAL POLYMYXIN RESISTANCE PROTEIN ARNA"/>
    <property type="match status" value="1"/>
</dbReference>
<name>A0ABN1UHK1_9ACTN</name>
<dbReference type="Pfam" id="PF07993">
    <property type="entry name" value="NAD_binding_4"/>
    <property type="match status" value="1"/>
</dbReference>
<protein>
    <submittedName>
        <fullName evidence="2">SDR family oxidoreductase</fullName>
    </submittedName>
</protein>
<keyword evidence="3" id="KW-1185">Reference proteome</keyword>
<evidence type="ECO:0000313" key="3">
    <source>
        <dbReference type="Proteomes" id="UP001499979"/>
    </source>
</evidence>
<dbReference type="SUPFAM" id="SSF51735">
    <property type="entry name" value="NAD(P)-binding Rossmann-fold domains"/>
    <property type="match status" value="1"/>
</dbReference>
<evidence type="ECO:0000313" key="2">
    <source>
        <dbReference type="EMBL" id="GAA1151023.1"/>
    </source>
</evidence>
<dbReference type="Gene3D" id="3.40.50.720">
    <property type="entry name" value="NAD(P)-binding Rossmann-like Domain"/>
    <property type="match status" value="1"/>
</dbReference>
<reference evidence="2 3" key="1">
    <citation type="journal article" date="2019" name="Int. J. Syst. Evol. Microbiol.">
        <title>The Global Catalogue of Microorganisms (GCM) 10K type strain sequencing project: providing services to taxonomists for standard genome sequencing and annotation.</title>
        <authorList>
            <consortium name="The Broad Institute Genomics Platform"/>
            <consortium name="The Broad Institute Genome Sequencing Center for Infectious Disease"/>
            <person name="Wu L."/>
            <person name="Ma J."/>
        </authorList>
    </citation>
    <scope>NUCLEOTIDE SEQUENCE [LARGE SCALE GENOMIC DNA]</scope>
    <source>
        <strain evidence="2 3">JCM 11813</strain>
    </source>
</reference>
<comment type="caution">
    <text evidence="2">The sequence shown here is derived from an EMBL/GenBank/DDBJ whole genome shotgun (WGS) entry which is preliminary data.</text>
</comment>
<organism evidence="2 3">
    <name type="scientific">Nocardioides aquiterrae</name>
    <dbReference type="NCBI Taxonomy" id="203799"/>
    <lineage>
        <taxon>Bacteria</taxon>
        <taxon>Bacillati</taxon>
        <taxon>Actinomycetota</taxon>
        <taxon>Actinomycetes</taxon>
        <taxon>Propionibacteriales</taxon>
        <taxon>Nocardioidaceae</taxon>
        <taxon>Nocardioides</taxon>
    </lineage>
</organism>
<feature type="domain" description="Thioester reductase (TE)" evidence="1">
    <location>
        <begin position="6"/>
        <end position="243"/>
    </location>
</feature>
<dbReference type="EMBL" id="BAAAJE010000016">
    <property type="protein sequence ID" value="GAA1151023.1"/>
    <property type="molecule type" value="Genomic_DNA"/>
</dbReference>
<dbReference type="InterPro" id="IPR036291">
    <property type="entry name" value="NAD(P)-bd_dom_sf"/>
</dbReference>
<dbReference type="CDD" id="cd05263">
    <property type="entry name" value="MupV_like_SDR_e"/>
    <property type="match status" value="1"/>
</dbReference>
<dbReference type="RefSeq" id="WP_343908589.1">
    <property type="nucleotide sequence ID" value="NZ_BAAAJE010000016.1"/>
</dbReference>
<proteinExistence type="predicted"/>
<sequence>MDTLLLTGFPGFLGSALLPKLLDRRPDAAALCLVQPQHLATACDRAAELQDEHPHLRDRIQLVPGDITAAGLGLEERARARLDDVTEVWHLAAVYDLAVPAEVAHRVNVGGTARVLDLCAGLPRLSRMQYVSTCYVSGRYDGEFGEDDLDRGQPFRNHYESTKHAAERLVRDAMAGGLAATIYRPGIVVGDSRTGDTQKFDGPYFIAGFLRRQPGPVALVPRVGDPDAVRVCLVPRDFVVDAMDLLSVRPESVGRTYALTDPRPPTAREVVDAFAARLGKRVVWVPLPLGPTHALIDRVPGLERLFGLPAEAVDYFASPTTYSTRNTTAELAGTGVRCPPFDEYAGRLVDFMRDHREIGSKAMV</sequence>